<dbReference type="AlphaFoldDB" id="V7PG65"/>
<keyword evidence="3" id="KW-1185">Reference proteome</keyword>
<evidence type="ECO:0000256" key="1">
    <source>
        <dbReference type="SAM" id="MobiDB-lite"/>
    </source>
</evidence>
<sequence>MITQDTTEKDSLVERSSIISIIDSMKFIVNFFKPDFSYFYKTHTNWGNDVYDTVLTGLECGYSIFNNFVRDIIIQQNKKNDTSPSNDNSPKSKAPVNVQQFPNDSPKTPYLHNH</sequence>
<dbReference type="Proteomes" id="UP000018538">
    <property type="component" value="Unassembled WGS sequence"/>
</dbReference>
<feature type="compositionally biased region" description="Polar residues" evidence="1">
    <location>
        <begin position="78"/>
        <end position="106"/>
    </location>
</feature>
<organism evidence="2 3">
    <name type="scientific">Plasmodium yoelii 17X</name>
    <dbReference type="NCBI Taxonomy" id="1323249"/>
    <lineage>
        <taxon>Eukaryota</taxon>
        <taxon>Sar</taxon>
        <taxon>Alveolata</taxon>
        <taxon>Apicomplexa</taxon>
        <taxon>Aconoidasida</taxon>
        <taxon>Haemosporida</taxon>
        <taxon>Plasmodiidae</taxon>
        <taxon>Plasmodium</taxon>
        <taxon>Plasmodium (Vinckeia)</taxon>
    </lineage>
</organism>
<protein>
    <submittedName>
        <fullName evidence="2">Uncharacterized protein</fullName>
    </submittedName>
</protein>
<reference evidence="2 3" key="1">
    <citation type="submission" date="2013-11" db="EMBL/GenBank/DDBJ databases">
        <title>The Genome Sequence of Plasmodium yoelii 17X.</title>
        <authorList>
            <consortium name="The Broad Institute Genomics Platform"/>
            <consortium name="The Broad Institute Genome Sequencing Center for Infectious Disease"/>
            <person name="Neafsey D."/>
            <person name="Adams J."/>
            <person name="Walker B."/>
            <person name="Young S.K."/>
            <person name="Zeng Q."/>
            <person name="Gargeya S."/>
            <person name="Fitzgerald M."/>
            <person name="Haas B."/>
            <person name="Abouelleil A."/>
            <person name="Alvarado L."/>
            <person name="Chapman S.B."/>
            <person name="Gainer-Dewar J."/>
            <person name="Goldberg J."/>
            <person name="Griggs A."/>
            <person name="Gujja S."/>
            <person name="Hansen M."/>
            <person name="Howarth C."/>
            <person name="Imamovic A."/>
            <person name="Ireland A."/>
            <person name="Larimer J."/>
            <person name="McCowan C."/>
            <person name="Murphy C."/>
            <person name="Pearson M."/>
            <person name="Poon T.W."/>
            <person name="Priest M."/>
            <person name="Roberts A."/>
            <person name="Saif S."/>
            <person name="Shea T."/>
            <person name="Sykes S."/>
            <person name="Wortman J."/>
            <person name="Nusbaum C."/>
            <person name="Birren B."/>
        </authorList>
    </citation>
    <scope>NUCLEOTIDE SEQUENCE [LARGE SCALE GENOMIC DNA]</scope>
    <source>
        <strain evidence="2 3">17X</strain>
    </source>
</reference>
<feature type="region of interest" description="Disordered" evidence="1">
    <location>
        <begin position="78"/>
        <end position="114"/>
    </location>
</feature>
<gene>
    <name evidence="2" type="ORF">YYC_04761</name>
</gene>
<proteinExistence type="predicted"/>
<evidence type="ECO:0000313" key="3">
    <source>
        <dbReference type="Proteomes" id="UP000018538"/>
    </source>
</evidence>
<evidence type="ECO:0000313" key="2">
    <source>
        <dbReference type="EMBL" id="ETB57985.1"/>
    </source>
</evidence>
<name>V7PG65_PLAYE</name>
<accession>V7PG65</accession>
<dbReference type="EMBL" id="KI635795">
    <property type="protein sequence ID" value="ETB57985.1"/>
    <property type="molecule type" value="Genomic_DNA"/>
</dbReference>